<evidence type="ECO:0000256" key="4">
    <source>
        <dbReference type="ARBA" id="ARBA00022694"/>
    </source>
</evidence>
<organism evidence="10 11">
    <name type="scientific">Sinomicrobium oceani</name>
    <dbReference type="NCBI Taxonomy" id="1150368"/>
    <lineage>
        <taxon>Bacteria</taxon>
        <taxon>Pseudomonadati</taxon>
        <taxon>Bacteroidota</taxon>
        <taxon>Flavobacteriia</taxon>
        <taxon>Flavobacteriales</taxon>
        <taxon>Flavobacteriaceae</taxon>
        <taxon>Sinomicrobium</taxon>
    </lineage>
</organism>
<name>A0A1K1QNI5_9FLAO</name>
<gene>
    <name evidence="8" type="primary">tilS</name>
    <name evidence="10" type="ORF">SAMN02927921_02722</name>
</gene>
<dbReference type="GO" id="GO:0032267">
    <property type="term" value="F:tRNA(Ile)-lysidine synthase activity"/>
    <property type="evidence" value="ECO:0007669"/>
    <property type="project" value="UniProtKB-EC"/>
</dbReference>
<dbReference type="SUPFAM" id="SSF56037">
    <property type="entry name" value="PheT/TilS domain"/>
    <property type="match status" value="1"/>
</dbReference>
<dbReference type="PANTHER" id="PTHR43033">
    <property type="entry name" value="TRNA(ILE)-LYSIDINE SYNTHASE-RELATED"/>
    <property type="match status" value="1"/>
</dbReference>
<evidence type="ECO:0000256" key="5">
    <source>
        <dbReference type="ARBA" id="ARBA00022741"/>
    </source>
</evidence>
<dbReference type="NCBIfam" id="TIGR02433">
    <property type="entry name" value="lysidine_TilS_C"/>
    <property type="match status" value="1"/>
</dbReference>
<evidence type="ECO:0000313" key="10">
    <source>
        <dbReference type="EMBL" id="SFW61464.1"/>
    </source>
</evidence>
<evidence type="ECO:0000256" key="3">
    <source>
        <dbReference type="ARBA" id="ARBA00022598"/>
    </source>
</evidence>
<dbReference type="SMART" id="SM00977">
    <property type="entry name" value="TilS_C"/>
    <property type="match status" value="1"/>
</dbReference>
<dbReference type="EC" id="6.3.4.19" evidence="8"/>
<proteinExistence type="inferred from homology"/>
<dbReference type="Pfam" id="PF01171">
    <property type="entry name" value="ATP_bind_3"/>
    <property type="match status" value="1"/>
</dbReference>
<dbReference type="AlphaFoldDB" id="A0A1K1QNI5"/>
<keyword evidence="11" id="KW-1185">Reference proteome</keyword>
<keyword evidence="4 8" id="KW-0819">tRNA processing</keyword>
<dbReference type="InterPro" id="IPR012796">
    <property type="entry name" value="Lysidine-tRNA-synth_C"/>
</dbReference>
<dbReference type="HAMAP" id="MF_01161">
    <property type="entry name" value="tRNA_Ile_lys_synt"/>
    <property type="match status" value="1"/>
</dbReference>
<accession>A0A1K1QNI5</accession>
<dbReference type="STRING" id="1150368.SAMN02927921_02722"/>
<dbReference type="Gene3D" id="3.40.50.620">
    <property type="entry name" value="HUPs"/>
    <property type="match status" value="1"/>
</dbReference>
<evidence type="ECO:0000256" key="2">
    <source>
        <dbReference type="ARBA" id="ARBA00022490"/>
    </source>
</evidence>
<dbReference type="SUPFAM" id="SSF52402">
    <property type="entry name" value="Adenine nucleotide alpha hydrolases-like"/>
    <property type="match status" value="1"/>
</dbReference>
<protein>
    <recommendedName>
        <fullName evidence="8">tRNA(Ile)-lysidine synthase</fullName>
        <ecNumber evidence="8">6.3.4.19</ecNumber>
    </recommendedName>
    <alternativeName>
        <fullName evidence="8">tRNA(Ile)-2-lysyl-cytidine synthase</fullName>
    </alternativeName>
    <alternativeName>
        <fullName evidence="8">tRNA(Ile)-lysidine synthetase</fullName>
    </alternativeName>
</protein>
<comment type="catalytic activity">
    <reaction evidence="7 8">
        <text>cytidine(34) in tRNA(Ile2) + L-lysine + ATP = lysidine(34) in tRNA(Ile2) + AMP + diphosphate + H(+)</text>
        <dbReference type="Rhea" id="RHEA:43744"/>
        <dbReference type="Rhea" id="RHEA-COMP:10625"/>
        <dbReference type="Rhea" id="RHEA-COMP:10670"/>
        <dbReference type="ChEBI" id="CHEBI:15378"/>
        <dbReference type="ChEBI" id="CHEBI:30616"/>
        <dbReference type="ChEBI" id="CHEBI:32551"/>
        <dbReference type="ChEBI" id="CHEBI:33019"/>
        <dbReference type="ChEBI" id="CHEBI:82748"/>
        <dbReference type="ChEBI" id="CHEBI:83665"/>
        <dbReference type="ChEBI" id="CHEBI:456215"/>
        <dbReference type="EC" id="6.3.4.19"/>
    </reaction>
</comment>
<comment type="function">
    <text evidence="8">Ligates lysine onto the cytidine present at position 34 of the AUA codon-specific tRNA(Ile) that contains the anticodon CAU, in an ATP-dependent manner. Cytidine is converted to lysidine, thus changing the amino acid specificity of the tRNA from methionine to isoleucine.</text>
</comment>
<dbReference type="RefSeq" id="WP_245777042.1">
    <property type="nucleotide sequence ID" value="NZ_FPJE01000014.1"/>
</dbReference>
<keyword evidence="2 8" id="KW-0963">Cytoplasm</keyword>
<feature type="domain" description="Lysidine-tRNA(Ile) synthetase C-terminal" evidence="9">
    <location>
        <begin position="375"/>
        <end position="447"/>
    </location>
</feature>
<dbReference type="InterPro" id="IPR012795">
    <property type="entry name" value="tRNA_Ile_lys_synt_N"/>
</dbReference>
<sequence>MEVFLALEKNFYFSRMLASFEEHIDKHFPFLRQARLLIAISGGIDSVVLARLCDQSGMKIALAHCNFHLRGADSDDDEEFVRKLGTILNAPVYTQHFDTRKYAAEKGMSIQLAARELRYAWFGRLLGEGKGAYLLTAHHADDSLETFLINLSRGTGIEGLSGIPAVNGKIIRPLLPFSRETLKGYLLEQQWTWREDVSNSDTKYLRNKIRHQMVPELKSLSPDFLKQFGRTQQHLAECGLIVENYIEGLRKDLFRQEGDRRIVAVDKLEQLHPQETCLYYLFREFSFPVAEIQKLLRAMSGKKITSEKFIMVRDREHLLIEPIAQEETGASYFFITDDIREIGYPVRLLFSEGDNDVINPGNGVTIDKDKLNYPLKLRKWEKGDYFYPLGMTNRKKLSKFFKDEKVPVLDKNNTWLLCSGDAIVWVIGYRLDNRFKVTAETVNTLKISIHSEAKNEN</sequence>
<evidence type="ECO:0000256" key="1">
    <source>
        <dbReference type="ARBA" id="ARBA00004496"/>
    </source>
</evidence>
<dbReference type="PANTHER" id="PTHR43033:SF1">
    <property type="entry name" value="TRNA(ILE)-LYSIDINE SYNTHASE-RELATED"/>
    <property type="match status" value="1"/>
</dbReference>
<evidence type="ECO:0000256" key="7">
    <source>
        <dbReference type="ARBA" id="ARBA00048539"/>
    </source>
</evidence>
<comment type="similarity">
    <text evidence="8">Belongs to the tRNA(Ile)-lysidine synthase family.</text>
</comment>
<dbReference type="InterPro" id="IPR012094">
    <property type="entry name" value="tRNA_Ile_lys_synt"/>
</dbReference>
<dbReference type="GO" id="GO:0005737">
    <property type="term" value="C:cytoplasm"/>
    <property type="evidence" value="ECO:0007669"/>
    <property type="project" value="UniProtKB-SubCell"/>
</dbReference>
<comment type="domain">
    <text evidence="8">The N-terminal region contains the highly conserved SGGXDS motif, predicted to be a P-loop motif involved in ATP binding.</text>
</comment>
<evidence type="ECO:0000256" key="8">
    <source>
        <dbReference type="HAMAP-Rule" id="MF_01161"/>
    </source>
</evidence>
<dbReference type="Pfam" id="PF11734">
    <property type="entry name" value="TilS_C"/>
    <property type="match status" value="1"/>
</dbReference>
<evidence type="ECO:0000259" key="9">
    <source>
        <dbReference type="SMART" id="SM00977"/>
    </source>
</evidence>
<dbReference type="Proteomes" id="UP000182248">
    <property type="component" value="Unassembled WGS sequence"/>
</dbReference>
<dbReference type="GO" id="GO:0006400">
    <property type="term" value="P:tRNA modification"/>
    <property type="evidence" value="ECO:0007669"/>
    <property type="project" value="UniProtKB-UniRule"/>
</dbReference>
<evidence type="ECO:0000313" key="11">
    <source>
        <dbReference type="Proteomes" id="UP000182248"/>
    </source>
</evidence>
<keyword evidence="3 8" id="KW-0436">Ligase</keyword>
<dbReference type="CDD" id="cd01992">
    <property type="entry name" value="TilS_N"/>
    <property type="match status" value="1"/>
</dbReference>
<feature type="binding site" evidence="8">
    <location>
        <begin position="41"/>
        <end position="46"/>
    </location>
    <ligand>
        <name>ATP</name>
        <dbReference type="ChEBI" id="CHEBI:30616"/>
    </ligand>
</feature>
<dbReference type="GO" id="GO:0005524">
    <property type="term" value="F:ATP binding"/>
    <property type="evidence" value="ECO:0007669"/>
    <property type="project" value="UniProtKB-UniRule"/>
</dbReference>
<dbReference type="NCBIfam" id="TIGR02432">
    <property type="entry name" value="lysidine_TilS_N"/>
    <property type="match status" value="1"/>
</dbReference>
<dbReference type="InterPro" id="IPR014729">
    <property type="entry name" value="Rossmann-like_a/b/a_fold"/>
</dbReference>
<dbReference type="InterPro" id="IPR011063">
    <property type="entry name" value="TilS/TtcA_N"/>
</dbReference>
<keyword evidence="5 8" id="KW-0547">Nucleotide-binding</keyword>
<comment type="subcellular location">
    <subcellularLocation>
        <location evidence="1 8">Cytoplasm</location>
    </subcellularLocation>
</comment>
<reference evidence="10 11" key="1">
    <citation type="submission" date="2016-11" db="EMBL/GenBank/DDBJ databases">
        <authorList>
            <person name="Jaros S."/>
            <person name="Januszkiewicz K."/>
            <person name="Wedrychowicz H."/>
        </authorList>
    </citation>
    <scope>NUCLEOTIDE SEQUENCE [LARGE SCALE GENOMIC DNA]</scope>
    <source>
        <strain evidence="10 11">CGMCC 1.12145</strain>
    </source>
</reference>
<keyword evidence="6 8" id="KW-0067">ATP-binding</keyword>
<dbReference type="EMBL" id="FPJE01000014">
    <property type="protein sequence ID" value="SFW61464.1"/>
    <property type="molecule type" value="Genomic_DNA"/>
</dbReference>
<evidence type="ECO:0000256" key="6">
    <source>
        <dbReference type="ARBA" id="ARBA00022840"/>
    </source>
</evidence>